<accession>A0A640SKA1</accession>
<dbReference type="AlphaFoldDB" id="A0A640SKA1"/>
<evidence type="ECO:0000313" key="1">
    <source>
        <dbReference type="EMBL" id="GFE11963.1"/>
    </source>
</evidence>
<keyword evidence="2" id="KW-1185">Reference proteome</keyword>
<organism evidence="1 2">
    <name type="scientific">Streptomyces glebosus</name>
    <dbReference type="NCBI Taxonomy" id="249580"/>
    <lineage>
        <taxon>Bacteria</taxon>
        <taxon>Bacillati</taxon>
        <taxon>Actinomycetota</taxon>
        <taxon>Actinomycetes</taxon>
        <taxon>Kitasatosporales</taxon>
        <taxon>Streptomycetaceae</taxon>
        <taxon>Streptomyces</taxon>
    </lineage>
</organism>
<comment type="caution">
    <text evidence="1">The sequence shown here is derived from an EMBL/GenBank/DDBJ whole genome shotgun (WGS) entry which is preliminary data.</text>
</comment>
<sequence length="75" mass="8660">MSQVREEKLREVLEAACRENAVIRLLRDDPQAFAERYKLSDAERQRLENSDVLMVIDKARPEANQTTTPITIVDC</sequence>
<proteinExistence type="predicted"/>
<dbReference type="RefSeq" id="WP_190144651.1">
    <property type="nucleotide sequence ID" value="NZ_BLIO01000001.1"/>
</dbReference>
<name>A0A640SKA1_9ACTN</name>
<dbReference type="EMBL" id="BLIO01000001">
    <property type="protein sequence ID" value="GFE11963.1"/>
    <property type="molecule type" value="Genomic_DNA"/>
</dbReference>
<evidence type="ECO:0000313" key="2">
    <source>
        <dbReference type="Proteomes" id="UP000430079"/>
    </source>
</evidence>
<gene>
    <name evidence="1" type="ORF">Sgleb_00100</name>
</gene>
<protein>
    <submittedName>
        <fullName evidence="1">Uncharacterized protein</fullName>
    </submittedName>
</protein>
<dbReference type="Proteomes" id="UP000430079">
    <property type="component" value="Unassembled WGS sequence"/>
</dbReference>
<reference evidence="1 2" key="1">
    <citation type="submission" date="2019-12" db="EMBL/GenBank/DDBJ databases">
        <title>Whole genome shotgun sequence of Streptomyces hygroscopicus subsp. glebosus NBRC 13786.</title>
        <authorList>
            <person name="Ichikawa N."/>
            <person name="Kimura A."/>
            <person name="Kitahashi Y."/>
            <person name="Komaki H."/>
            <person name="Tamura T."/>
        </authorList>
    </citation>
    <scope>NUCLEOTIDE SEQUENCE [LARGE SCALE GENOMIC DNA]</scope>
    <source>
        <strain evidence="1 2">NBRC 13786</strain>
    </source>
</reference>